<dbReference type="OMA" id="PIMEFGA"/>
<accession>A0A8T2V6D9</accession>
<dbReference type="InterPro" id="IPR041619">
    <property type="entry name" value="NAPRTase_C"/>
</dbReference>
<dbReference type="InterPro" id="IPR007229">
    <property type="entry name" value="Nic_PRibTrfase-Fam"/>
</dbReference>
<dbReference type="FunFam" id="3.20.140.10:FF:000006">
    <property type="entry name" value="Nicotinate phosphoribosyltransferase"/>
    <property type="match status" value="1"/>
</dbReference>
<comment type="similarity">
    <text evidence="4 16">Belongs to the NAPRTase family.</text>
</comment>
<dbReference type="InterPro" id="IPR036068">
    <property type="entry name" value="Nicotinate_pribotase-like_C"/>
</dbReference>
<organism evidence="19 20">
    <name type="scientific">Ceratopteris richardii</name>
    <name type="common">Triangle waterfern</name>
    <dbReference type="NCBI Taxonomy" id="49495"/>
    <lineage>
        <taxon>Eukaryota</taxon>
        <taxon>Viridiplantae</taxon>
        <taxon>Streptophyta</taxon>
        <taxon>Embryophyta</taxon>
        <taxon>Tracheophyta</taxon>
        <taxon>Polypodiopsida</taxon>
        <taxon>Polypodiidae</taxon>
        <taxon>Polypodiales</taxon>
        <taxon>Pteridineae</taxon>
        <taxon>Pteridaceae</taxon>
        <taxon>Parkerioideae</taxon>
        <taxon>Ceratopteris</taxon>
    </lineage>
</organism>
<evidence type="ECO:0000256" key="15">
    <source>
        <dbReference type="ARBA" id="ARBA00048668"/>
    </source>
</evidence>
<dbReference type="InterPro" id="IPR040727">
    <property type="entry name" value="NAPRTase_N"/>
</dbReference>
<protein>
    <recommendedName>
        <fullName evidence="5 16">Nicotinate phosphoribosyltransferase</fullName>
        <ecNumber evidence="5 16">6.3.4.21</ecNumber>
    </recommendedName>
</protein>
<dbReference type="Pfam" id="PF17956">
    <property type="entry name" value="NAPRTase_C"/>
    <property type="match status" value="1"/>
</dbReference>
<dbReference type="PANTHER" id="PTHR11098:SF1">
    <property type="entry name" value="NICOTINATE PHOSPHORIBOSYLTRANSFERASE"/>
    <property type="match status" value="1"/>
</dbReference>
<evidence type="ECO:0000256" key="4">
    <source>
        <dbReference type="ARBA" id="ARBA00010897"/>
    </source>
</evidence>
<evidence type="ECO:0000256" key="8">
    <source>
        <dbReference type="ARBA" id="ARBA00022642"/>
    </source>
</evidence>
<keyword evidence="8 16" id="KW-0662">Pyridine nucleotide biosynthesis</keyword>
<evidence type="ECO:0000256" key="11">
    <source>
        <dbReference type="ARBA" id="ARBA00022723"/>
    </source>
</evidence>
<keyword evidence="7 16" id="KW-0436">Ligase</keyword>
<dbReference type="PIRSF" id="PIRSF000484">
    <property type="entry name" value="NAPRT"/>
    <property type="match status" value="1"/>
</dbReference>
<evidence type="ECO:0000256" key="12">
    <source>
        <dbReference type="ARBA" id="ARBA00022842"/>
    </source>
</evidence>
<dbReference type="GO" id="GO:0004516">
    <property type="term" value="F:nicotinate phosphoribosyltransferase activity"/>
    <property type="evidence" value="ECO:0007669"/>
    <property type="project" value="UniProtKB-UniRule"/>
</dbReference>
<evidence type="ECO:0000256" key="5">
    <source>
        <dbReference type="ARBA" id="ARBA00013236"/>
    </source>
</evidence>
<evidence type="ECO:0000256" key="13">
    <source>
        <dbReference type="ARBA" id="ARBA00023211"/>
    </source>
</evidence>
<name>A0A8T2V6D9_CERRI</name>
<evidence type="ECO:0000256" key="16">
    <source>
        <dbReference type="RuleBase" id="RU365100"/>
    </source>
</evidence>
<dbReference type="GO" id="GO:0034355">
    <property type="term" value="P:NAD+ biosynthetic process via the salvage pathway"/>
    <property type="evidence" value="ECO:0007669"/>
    <property type="project" value="TreeGrafter"/>
</dbReference>
<evidence type="ECO:0000256" key="2">
    <source>
        <dbReference type="ARBA" id="ARBA00001946"/>
    </source>
</evidence>
<dbReference type="Gene3D" id="3.20.20.70">
    <property type="entry name" value="Aldolase class I"/>
    <property type="match status" value="1"/>
</dbReference>
<dbReference type="Proteomes" id="UP000825935">
    <property type="component" value="Chromosome 2"/>
</dbReference>
<feature type="domain" description="Nicotinate phosphoribosyltransferase N-terminal" evidence="17">
    <location>
        <begin position="25"/>
        <end position="152"/>
    </location>
</feature>
<keyword evidence="6" id="KW-0597">Phosphoprotein</keyword>
<dbReference type="FunFam" id="3.20.20.70:FF:000155">
    <property type="entry name" value="Nicotinate phosphoribosyltransferase"/>
    <property type="match status" value="1"/>
</dbReference>
<gene>
    <name evidence="19" type="ORF">KP509_02G062400</name>
</gene>
<comment type="cofactor">
    <cofactor evidence="2">
        <name>Mg(2+)</name>
        <dbReference type="ChEBI" id="CHEBI:18420"/>
    </cofactor>
</comment>
<proteinExistence type="inferred from homology"/>
<evidence type="ECO:0000259" key="18">
    <source>
        <dbReference type="Pfam" id="PF17956"/>
    </source>
</evidence>
<feature type="domain" description="Nicotinate phosphoribosyltransferase C-terminal" evidence="18">
    <location>
        <begin position="431"/>
        <end position="542"/>
    </location>
</feature>
<keyword evidence="9" id="KW-0328">Glycosyltransferase</keyword>
<evidence type="ECO:0000256" key="1">
    <source>
        <dbReference type="ARBA" id="ARBA00001936"/>
    </source>
</evidence>
<comment type="caution">
    <text evidence="19">The sequence shown here is derived from an EMBL/GenBank/DDBJ whole genome shotgun (WGS) entry which is preliminary data.</text>
</comment>
<evidence type="ECO:0000256" key="9">
    <source>
        <dbReference type="ARBA" id="ARBA00022676"/>
    </source>
</evidence>
<dbReference type="EMBL" id="CM035407">
    <property type="protein sequence ID" value="KAH7444061.1"/>
    <property type="molecule type" value="Genomic_DNA"/>
</dbReference>
<dbReference type="InterPro" id="IPR006405">
    <property type="entry name" value="Nic_PRibTrfase_pncB"/>
</dbReference>
<comment type="function">
    <text evidence="14">Catalyzes the first step in the biosynthesis of NAD from nicotinic acid, the ATP-dependent synthesis of beta-nicotinate D-ribonucleotide from nicotinate and 5-phospho-D-ribose 1-phosphate. Helps prevent cellular oxidative stress via its role in NAD biosynthesis.</text>
</comment>
<sequence length="557" mass="62678">MASLENGQIRKAEIGKTTNPMVSGLLCDMYQFTMAYAYWKAGKHLDYAVFDLFHRKNPFRGEYTIFAGLEECIRFTANFHFEESEIDYLRTILPPTCEDAFFQYLQSIDCSDVKIYAIPEGSVVFPRVPLIRVEGPVLIAQLLETPFLNLVNYASLVTTNAARHRQVAGNEKILVEFGLRRAQGPDGGISASKYCYMGGFDATSNVDAGRRFGIPVRGTHSHAFVSSFMGLEEITNRSLQYSSGRQVCNDFVSLTQEWLRKLQAVSSLRGYFRETNRSELAAFISYAMSFPTQFQALVDTFDVLRSGIPNFCAVALALNELGYKSLGIRLDSGDLAYLSNETRKFFCIVEDEFAVTGFKELIITASNDIKEETIDALNKQGHEVDSFGIGTHLVTCSAQPALGCVYKLVEINKHPRMKLSQDIEKVTIPCKKEAFRLYGIEGYALLDIMKGENELAPKEGQRLLCRHPFSESKRAYVVPQRVEQLFKCFWAGNSGLPQEPLPSLTEIRERCKAQLKAMRSDHLRGLNPTPYKVSVTASLYEFIHSLWLSEAPVGELR</sequence>
<evidence type="ECO:0000256" key="7">
    <source>
        <dbReference type="ARBA" id="ARBA00022598"/>
    </source>
</evidence>
<dbReference type="NCBIfam" id="TIGR01513">
    <property type="entry name" value="NAPRTase_put"/>
    <property type="match status" value="1"/>
</dbReference>
<keyword evidence="13" id="KW-0464">Manganese</keyword>
<evidence type="ECO:0000259" key="17">
    <source>
        <dbReference type="Pfam" id="PF17767"/>
    </source>
</evidence>
<dbReference type="GO" id="GO:0016757">
    <property type="term" value="F:glycosyltransferase activity"/>
    <property type="evidence" value="ECO:0007669"/>
    <property type="project" value="UniProtKB-KW"/>
</dbReference>
<evidence type="ECO:0000313" key="19">
    <source>
        <dbReference type="EMBL" id="KAH7444061.1"/>
    </source>
</evidence>
<dbReference type="SUPFAM" id="SSF54675">
    <property type="entry name" value="Nicotinate/Quinolinate PRTase N-terminal domain-like"/>
    <property type="match status" value="1"/>
</dbReference>
<dbReference type="GO" id="GO:0005829">
    <property type="term" value="C:cytosol"/>
    <property type="evidence" value="ECO:0007669"/>
    <property type="project" value="TreeGrafter"/>
</dbReference>
<dbReference type="CDD" id="cd01570">
    <property type="entry name" value="NAPRTase_A"/>
    <property type="match status" value="1"/>
</dbReference>
<evidence type="ECO:0000256" key="14">
    <source>
        <dbReference type="ARBA" id="ARBA00023426"/>
    </source>
</evidence>
<keyword evidence="12" id="KW-0460">Magnesium</keyword>
<dbReference type="PANTHER" id="PTHR11098">
    <property type="entry name" value="NICOTINATE PHOSPHORIBOSYLTRANSFERASE"/>
    <property type="match status" value="1"/>
</dbReference>
<evidence type="ECO:0000256" key="6">
    <source>
        <dbReference type="ARBA" id="ARBA00022553"/>
    </source>
</evidence>
<comment type="pathway">
    <text evidence="3 16">Cofactor biosynthesis; NAD(+) biosynthesis; nicotinate D-ribonucleotide from nicotinate: step 1/1.</text>
</comment>
<dbReference type="Pfam" id="PF17767">
    <property type="entry name" value="NAPRTase_N"/>
    <property type="match status" value="1"/>
</dbReference>
<dbReference type="GO" id="GO:0046872">
    <property type="term" value="F:metal ion binding"/>
    <property type="evidence" value="ECO:0007669"/>
    <property type="project" value="UniProtKB-KW"/>
</dbReference>
<comment type="PTM">
    <text evidence="16">Transiently phosphorylated on a His residue during the reaction cycle. Phosphorylation strongly increases the affinity for substrates and increases the rate of nicotinate D-ribonucleotide production. Dephosphorylation regenerates the low-affinity form of the enzyme, leading to product release.</text>
</comment>
<dbReference type="AlphaFoldDB" id="A0A8T2V6D9"/>
<keyword evidence="11" id="KW-0479">Metal-binding</keyword>
<dbReference type="OrthoDB" id="193380at2759"/>
<comment type="cofactor">
    <cofactor evidence="1">
        <name>Mn(2+)</name>
        <dbReference type="ChEBI" id="CHEBI:29035"/>
    </cofactor>
</comment>
<evidence type="ECO:0000256" key="3">
    <source>
        <dbReference type="ARBA" id="ARBA00004952"/>
    </source>
</evidence>
<keyword evidence="10 16" id="KW-0808">Transferase</keyword>
<dbReference type="Gene3D" id="3.20.140.10">
    <property type="entry name" value="nicotinate phosphoribosyltransferase"/>
    <property type="match status" value="2"/>
</dbReference>
<evidence type="ECO:0000256" key="10">
    <source>
        <dbReference type="ARBA" id="ARBA00022679"/>
    </source>
</evidence>
<dbReference type="FunFam" id="3.20.20.70:FF:000227">
    <property type="entry name" value="Nicotinate phosphoribosyltransferase"/>
    <property type="match status" value="1"/>
</dbReference>
<dbReference type="EC" id="6.3.4.21" evidence="5 16"/>
<dbReference type="FunFam" id="3.20.140.10:FF:000002">
    <property type="entry name" value="Nicotinate phosphoribosyltransferase"/>
    <property type="match status" value="1"/>
</dbReference>
<reference evidence="19" key="1">
    <citation type="submission" date="2021-08" db="EMBL/GenBank/DDBJ databases">
        <title>WGS assembly of Ceratopteris richardii.</title>
        <authorList>
            <person name="Marchant D.B."/>
            <person name="Chen G."/>
            <person name="Jenkins J."/>
            <person name="Shu S."/>
            <person name="Leebens-Mack J."/>
            <person name="Grimwood J."/>
            <person name="Schmutz J."/>
            <person name="Soltis P."/>
            <person name="Soltis D."/>
            <person name="Chen Z.-H."/>
        </authorList>
    </citation>
    <scope>NUCLEOTIDE SEQUENCE</scope>
    <source>
        <strain evidence="19">Whitten #5841</strain>
        <tissue evidence="19">Leaf</tissue>
    </source>
</reference>
<evidence type="ECO:0000313" key="20">
    <source>
        <dbReference type="Proteomes" id="UP000825935"/>
    </source>
</evidence>
<keyword evidence="20" id="KW-1185">Reference proteome</keyword>
<dbReference type="InterPro" id="IPR013785">
    <property type="entry name" value="Aldolase_TIM"/>
</dbReference>
<comment type="catalytic activity">
    <reaction evidence="15 16">
        <text>5-phospho-alpha-D-ribose 1-diphosphate + nicotinate + ATP + H2O = nicotinate beta-D-ribonucleotide + ADP + phosphate + diphosphate</text>
        <dbReference type="Rhea" id="RHEA:36163"/>
        <dbReference type="ChEBI" id="CHEBI:15377"/>
        <dbReference type="ChEBI" id="CHEBI:30616"/>
        <dbReference type="ChEBI" id="CHEBI:32544"/>
        <dbReference type="ChEBI" id="CHEBI:33019"/>
        <dbReference type="ChEBI" id="CHEBI:43474"/>
        <dbReference type="ChEBI" id="CHEBI:57502"/>
        <dbReference type="ChEBI" id="CHEBI:58017"/>
        <dbReference type="ChEBI" id="CHEBI:456216"/>
        <dbReference type="EC" id="6.3.4.21"/>
    </reaction>
</comment>
<dbReference type="SUPFAM" id="SSF51690">
    <property type="entry name" value="Nicotinate/Quinolinate PRTase C-terminal domain-like"/>
    <property type="match status" value="1"/>
</dbReference>